<evidence type="ECO:0000256" key="2">
    <source>
        <dbReference type="ARBA" id="ARBA00004377"/>
    </source>
</evidence>
<dbReference type="InterPro" id="IPR018513">
    <property type="entry name" value="Cell_synthase_bac"/>
</dbReference>
<dbReference type="PANTHER" id="PTHR39083">
    <property type="entry name" value="CYCLIC DI-GMP-BINDING PROTEIN"/>
    <property type="match status" value="1"/>
</dbReference>
<comment type="subunit">
    <text evidence="5 15">Tightly associated with the cellulose synthase catalytic subunit.</text>
</comment>
<dbReference type="Pfam" id="PF03170">
    <property type="entry name" value="BcsB"/>
    <property type="match status" value="1"/>
</dbReference>
<dbReference type="GO" id="GO:0005886">
    <property type="term" value="C:plasma membrane"/>
    <property type="evidence" value="ECO:0007669"/>
    <property type="project" value="UniProtKB-SubCell"/>
</dbReference>
<evidence type="ECO:0000256" key="3">
    <source>
        <dbReference type="ARBA" id="ARBA00005186"/>
    </source>
</evidence>
<evidence type="ECO:0000256" key="10">
    <source>
        <dbReference type="ARBA" id="ARBA00022692"/>
    </source>
</evidence>
<dbReference type="GO" id="GO:0006011">
    <property type="term" value="P:UDP-alpha-D-glucose metabolic process"/>
    <property type="evidence" value="ECO:0007669"/>
    <property type="project" value="InterPro"/>
</dbReference>
<organism evidence="16 17">
    <name type="scientific">Salmonella enterica I</name>
    <dbReference type="NCBI Taxonomy" id="59201"/>
    <lineage>
        <taxon>Bacteria</taxon>
        <taxon>Pseudomonadati</taxon>
        <taxon>Pseudomonadota</taxon>
        <taxon>Gammaproteobacteria</taxon>
        <taxon>Enterobacterales</taxon>
        <taxon>Enterobacteriaceae</taxon>
        <taxon>Salmonella</taxon>
    </lineage>
</organism>
<keyword evidence="12" id="KW-1133">Transmembrane helix</keyword>
<dbReference type="UniPathway" id="UPA00694"/>
<reference evidence="16 17" key="1">
    <citation type="submission" date="2018-12" db="EMBL/GenBank/DDBJ databases">
        <authorList>
            <consortium name="Pathogen Informatics"/>
        </authorList>
    </citation>
    <scope>NUCLEOTIDE SEQUENCE [LARGE SCALE GENOMIC DNA]</scope>
    <source>
        <strain evidence="16 17">NCTC129</strain>
    </source>
</reference>
<keyword evidence="9 15" id="KW-0973">c-di-GMP</keyword>
<dbReference type="Proteomes" id="UP000282086">
    <property type="component" value="Chromosome"/>
</dbReference>
<evidence type="ECO:0000256" key="7">
    <source>
        <dbReference type="ARBA" id="ARBA00022475"/>
    </source>
</evidence>
<keyword evidence="8 15" id="KW-0997">Cell inner membrane</keyword>
<evidence type="ECO:0000256" key="4">
    <source>
        <dbReference type="ARBA" id="ARBA00010714"/>
    </source>
</evidence>
<sequence>MPFFDPRDNRPVTLPIVFADMPDLAQQQAASIVASWFGSRAGWRGQRFPVLYNHLPDRNAIVFATNDRRPDFLRDHPAVNAPVIEMMSHPDNPYVKLLVVFGRDDKDLLQAAKGIAQGNILFRGSSVGGQRCKTSAGAQTV</sequence>
<evidence type="ECO:0000256" key="13">
    <source>
        <dbReference type="ARBA" id="ARBA00023136"/>
    </source>
</evidence>
<evidence type="ECO:0000256" key="11">
    <source>
        <dbReference type="ARBA" id="ARBA00022916"/>
    </source>
</evidence>
<dbReference type="AlphaFoldDB" id="A0A447N2B5"/>
<keyword evidence="7 15" id="KW-1003">Cell membrane</keyword>
<protein>
    <recommendedName>
        <fullName evidence="6 15">Cyclic di-GMP-binding protein</fullName>
    </recommendedName>
    <alternativeName>
        <fullName evidence="14 15">Cellulose synthase regulatory subunit</fullName>
    </alternativeName>
</protein>
<dbReference type="GO" id="GO:0030244">
    <property type="term" value="P:cellulose biosynthetic process"/>
    <property type="evidence" value="ECO:0007669"/>
    <property type="project" value="UniProtKB-KW"/>
</dbReference>
<evidence type="ECO:0000313" key="17">
    <source>
        <dbReference type="Proteomes" id="UP000282086"/>
    </source>
</evidence>
<evidence type="ECO:0000256" key="5">
    <source>
        <dbReference type="ARBA" id="ARBA00011437"/>
    </source>
</evidence>
<evidence type="ECO:0000256" key="8">
    <source>
        <dbReference type="ARBA" id="ARBA00022519"/>
    </source>
</evidence>
<dbReference type="EMBL" id="LR134140">
    <property type="protein sequence ID" value="VDZ97402.1"/>
    <property type="molecule type" value="Genomic_DNA"/>
</dbReference>
<evidence type="ECO:0000256" key="15">
    <source>
        <dbReference type="RuleBase" id="RU365021"/>
    </source>
</evidence>
<keyword evidence="11 15" id="KW-0135">Cellulose biosynthesis</keyword>
<evidence type="ECO:0000256" key="12">
    <source>
        <dbReference type="ARBA" id="ARBA00022989"/>
    </source>
</evidence>
<dbReference type="PANTHER" id="PTHR39083:SF1">
    <property type="entry name" value="CYCLIC DI-GMP-BINDING PROTEIN"/>
    <property type="match status" value="1"/>
</dbReference>
<evidence type="ECO:0000256" key="6">
    <source>
        <dbReference type="ARBA" id="ARBA00021844"/>
    </source>
</evidence>
<evidence type="ECO:0000256" key="9">
    <source>
        <dbReference type="ARBA" id="ARBA00022636"/>
    </source>
</evidence>
<evidence type="ECO:0000256" key="14">
    <source>
        <dbReference type="ARBA" id="ARBA00033444"/>
    </source>
</evidence>
<comment type="function">
    <text evidence="1 15">Binds the cellulose synthase activator, bis-(3'-5') cyclic diguanylic acid (c-di-GMP).</text>
</comment>
<evidence type="ECO:0000256" key="1">
    <source>
        <dbReference type="ARBA" id="ARBA00002057"/>
    </source>
</evidence>
<accession>A0A447N2B5</accession>
<keyword evidence="10" id="KW-0812">Transmembrane</keyword>
<proteinExistence type="inferred from homology"/>
<name>A0A447N2B5_SALET</name>
<evidence type="ECO:0000313" key="16">
    <source>
        <dbReference type="EMBL" id="VDZ97402.1"/>
    </source>
</evidence>
<comment type="pathway">
    <text evidence="3 15">Glycan metabolism; bacterial cellulose biosynthesis.</text>
</comment>
<gene>
    <name evidence="16" type="primary">bscB_2</name>
    <name evidence="16" type="ORF">NCTC129_03623</name>
</gene>
<dbReference type="InterPro" id="IPR003920">
    <property type="entry name" value="Cell_synth_B"/>
</dbReference>
<dbReference type="PRINTS" id="PR01440">
    <property type="entry name" value="CELLSNTHASEB"/>
</dbReference>
<comment type="subcellular location">
    <subcellularLocation>
        <location evidence="2">Cell inner membrane</location>
        <topology evidence="2">Single-pass membrane protein</topology>
    </subcellularLocation>
</comment>
<keyword evidence="13" id="KW-0472">Membrane</keyword>
<comment type="similarity">
    <text evidence="4 15">Belongs to the AcsB/BcsB family.</text>
</comment>